<dbReference type="AlphaFoldDB" id="A0A2Z5QXC0"/>
<proteinExistence type="predicted"/>
<name>A0A2Z5QXC0_9MICC</name>
<keyword evidence="1" id="KW-0812">Transmembrane</keyword>
<feature type="transmembrane region" description="Helical" evidence="1">
    <location>
        <begin position="20"/>
        <end position="47"/>
    </location>
</feature>
<gene>
    <name evidence="2" type="ORF">RA11412_0575</name>
</gene>
<keyword evidence="3" id="KW-1185">Reference proteome</keyword>
<keyword evidence="1" id="KW-0472">Membrane</keyword>
<evidence type="ECO:0000313" key="3">
    <source>
        <dbReference type="Proteomes" id="UP000250241"/>
    </source>
</evidence>
<dbReference type="KEGG" id="raj:RA11412_0575"/>
<accession>A0A2Z5QXC0</accession>
<organism evidence="2 3">
    <name type="scientific">Rothia aeria</name>
    <dbReference type="NCBI Taxonomy" id="172042"/>
    <lineage>
        <taxon>Bacteria</taxon>
        <taxon>Bacillati</taxon>
        <taxon>Actinomycetota</taxon>
        <taxon>Actinomycetes</taxon>
        <taxon>Micrococcales</taxon>
        <taxon>Micrococcaceae</taxon>
        <taxon>Rothia</taxon>
    </lineage>
</organism>
<reference evidence="2 3" key="1">
    <citation type="submission" date="2016-10" db="EMBL/GenBank/DDBJ databases">
        <title>Genome sequence of Rothia aeria strain JCM11412.</title>
        <authorList>
            <person name="Nambu T."/>
        </authorList>
    </citation>
    <scope>NUCLEOTIDE SEQUENCE [LARGE SCALE GENOMIC DNA]</scope>
    <source>
        <strain evidence="2 3">JCM 11412</strain>
    </source>
</reference>
<evidence type="ECO:0000313" key="2">
    <source>
        <dbReference type="EMBL" id="BAV86874.1"/>
    </source>
</evidence>
<evidence type="ECO:0000256" key="1">
    <source>
        <dbReference type="SAM" id="Phobius"/>
    </source>
</evidence>
<keyword evidence="1" id="KW-1133">Transmembrane helix</keyword>
<dbReference type="Proteomes" id="UP000250241">
    <property type="component" value="Chromosome"/>
</dbReference>
<protein>
    <submittedName>
        <fullName evidence="2">Uncharacterized protein</fullName>
    </submittedName>
</protein>
<dbReference type="EMBL" id="AP017895">
    <property type="protein sequence ID" value="BAV86874.1"/>
    <property type="molecule type" value="Genomic_DNA"/>
</dbReference>
<sequence length="59" mass="6251">MAVSAFLKQQHRPAAAFVKPAAAVLGIGAVGAAAAYLIGPCCLNSYIRLRVMRRQPTPR</sequence>